<name>A0A6M2F1F8_9ROSI</name>
<evidence type="ECO:0000313" key="1">
    <source>
        <dbReference type="EMBL" id="NUU91382.1"/>
    </source>
</evidence>
<proteinExistence type="predicted"/>
<protein>
    <submittedName>
        <fullName evidence="1">Uncharacterized protein</fullName>
    </submittedName>
</protein>
<organism evidence="1">
    <name type="scientific">Populus davidiana</name>
    <dbReference type="NCBI Taxonomy" id="266767"/>
    <lineage>
        <taxon>Eukaryota</taxon>
        <taxon>Viridiplantae</taxon>
        <taxon>Streptophyta</taxon>
        <taxon>Embryophyta</taxon>
        <taxon>Tracheophyta</taxon>
        <taxon>Spermatophyta</taxon>
        <taxon>Magnoliopsida</taxon>
        <taxon>eudicotyledons</taxon>
        <taxon>Gunneridae</taxon>
        <taxon>Pentapetalae</taxon>
        <taxon>rosids</taxon>
        <taxon>fabids</taxon>
        <taxon>Malpighiales</taxon>
        <taxon>Salicaceae</taxon>
        <taxon>Saliceae</taxon>
        <taxon>Populus</taxon>
    </lineage>
</organism>
<dbReference type="EMBL" id="GILB01011049">
    <property type="protein sequence ID" value="NUU91382.1"/>
    <property type="molecule type" value="Transcribed_RNA"/>
</dbReference>
<dbReference type="AlphaFoldDB" id="A0A6M2F1F8"/>
<sequence>MGRIRQETQTGNTIKTSYNNNSQLYCICLYFIKSRETQIGNTTKTSYNNNSQLYCICLYFIKSRETQIGNTTKTSCNNNSQLYCICLYFIKSQETQIGNSIKKTRRKQKQRGKETYSGKATNSEVLWRRCDFNDFIRVGMISVPFFLSACYMKCWSLLICT</sequence>
<accession>A0A6M2F1F8</accession>
<reference evidence="1" key="1">
    <citation type="submission" date="2020-03" db="EMBL/GenBank/DDBJ databases">
        <authorList>
            <person name="Zhang R."/>
        </authorList>
    </citation>
    <scope>NUCLEOTIDE SEQUENCE</scope>
</reference>